<reference evidence="1 2" key="1">
    <citation type="submission" date="2009-10" db="EMBL/GenBank/DDBJ databases">
        <authorList>
            <person name="Weinstock G."/>
            <person name="Sodergren E."/>
            <person name="Clifton S."/>
            <person name="Fulton L."/>
            <person name="Fulton B."/>
            <person name="Courtney L."/>
            <person name="Fronick C."/>
            <person name="Harrison M."/>
            <person name="Strong C."/>
            <person name="Farmer C."/>
            <person name="Delahaunty K."/>
            <person name="Markovic C."/>
            <person name="Hall O."/>
            <person name="Minx P."/>
            <person name="Tomlinson C."/>
            <person name="Mitreva M."/>
            <person name="Nelson J."/>
            <person name="Hou S."/>
            <person name="Wollam A."/>
            <person name="Pepin K.H."/>
            <person name="Johnson M."/>
            <person name="Bhonagiri V."/>
            <person name="Nash W.E."/>
            <person name="Warren W."/>
            <person name="Chinwalla A."/>
            <person name="Mardis E.R."/>
            <person name="Wilson R.K."/>
        </authorList>
    </citation>
    <scope>NUCLEOTIDE SEQUENCE [LARGE SCALE GENOMIC DNA]</scope>
    <source>
        <strain evidence="2">ATCC 25996 / DSM 4631 / NCTC 10774 / M26</strain>
    </source>
</reference>
<dbReference type="AlphaFoldDB" id="D2ZSW4"/>
<dbReference type="EMBL" id="ACDX02000001">
    <property type="protein sequence ID" value="EFC89897.1"/>
    <property type="molecule type" value="Genomic_DNA"/>
</dbReference>
<name>D2ZSW4_NEIM2</name>
<comment type="caution">
    <text evidence="1">The sequence shown here is derived from an EMBL/GenBank/DDBJ whole genome shotgun (WGS) entry which is preliminary data.</text>
</comment>
<dbReference type="Proteomes" id="UP000003344">
    <property type="component" value="Unassembled WGS sequence"/>
</dbReference>
<sequence length="56" mass="6850">MFEIYSCFNPHYCLLLNFYLKFNIDQKATKKEKCGYFSDLNRIFRHELTKHLAKNN</sequence>
<accession>D2ZSW4</accession>
<evidence type="ECO:0000313" key="2">
    <source>
        <dbReference type="Proteomes" id="UP000003344"/>
    </source>
</evidence>
<protein>
    <submittedName>
        <fullName evidence="1">Uncharacterized protein</fullName>
    </submittedName>
</protein>
<proteinExistence type="predicted"/>
<organism evidence="1 2">
    <name type="scientific">Neisseria mucosa (strain ATCC 25996 / DSM 4631 / NCTC 10774 / M26)</name>
    <dbReference type="NCBI Taxonomy" id="546266"/>
    <lineage>
        <taxon>Bacteria</taxon>
        <taxon>Pseudomonadati</taxon>
        <taxon>Pseudomonadota</taxon>
        <taxon>Betaproteobacteria</taxon>
        <taxon>Neisseriales</taxon>
        <taxon>Neisseriaceae</taxon>
        <taxon>Neisseria</taxon>
    </lineage>
</organism>
<evidence type="ECO:0000313" key="1">
    <source>
        <dbReference type="EMBL" id="EFC89897.1"/>
    </source>
</evidence>
<gene>
    <name evidence="1" type="ORF">NEIMUCOT_03696</name>
</gene>